<accession>A0A1X6MHV8</accession>
<feature type="region of interest" description="Disordered" evidence="1">
    <location>
        <begin position="15"/>
        <end position="123"/>
    </location>
</feature>
<feature type="compositionally biased region" description="Basic residues" evidence="1">
    <location>
        <begin position="31"/>
        <end position="45"/>
    </location>
</feature>
<dbReference type="RefSeq" id="XP_024332703.1">
    <property type="nucleotide sequence ID" value="XM_024481634.1"/>
</dbReference>
<evidence type="ECO:0000256" key="1">
    <source>
        <dbReference type="SAM" id="MobiDB-lite"/>
    </source>
</evidence>
<gene>
    <name evidence="2" type="ORF">POSPLADRAFT_1063292</name>
</gene>
<feature type="compositionally biased region" description="Basic residues" evidence="1">
    <location>
        <begin position="86"/>
        <end position="97"/>
    </location>
</feature>
<dbReference type="EMBL" id="KZ110775">
    <property type="protein sequence ID" value="OSX55909.1"/>
    <property type="molecule type" value="Genomic_DNA"/>
</dbReference>
<name>A0A1X6MHV8_9APHY</name>
<evidence type="ECO:0000313" key="2">
    <source>
        <dbReference type="EMBL" id="OSX55909.1"/>
    </source>
</evidence>
<reference evidence="2 3" key="1">
    <citation type="submission" date="2017-04" db="EMBL/GenBank/DDBJ databases">
        <title>Genome Sequence of the Model Brown-Rot Fungus Postia placenta SB12.</title>
        <authorList>
            <consortium name="DOE Joint Genome Institute"/>
            <person name="Gaskell J."/>
            <person name="Kersten P."/>
            <person name="Larrondo L.F."/>
            <person name="Canessa P."/>
            <person name="Martinez D."/>
            <person name="Hibbett D."/>
            <person name="Schmoll M."/>
            <person name="Kubicek C.P."/>
            <person name="Martinez A.T."/>
            <person name="Yadav J."/>
            <person name="Master E."/>
            <person name="Magnuson J.K."/>
            <person name="James T."/>
            <person name="Yaver D."/>
            <person name="Berka R."/>
            <person name="Labutti K."/>
            <person name="Lipzen A."/>
            <person name="Aerts A."/>
            <person name="Barry K."/>
            <person name="Henrissat B."/>
            <person name="Blanchette R."/>
            <person name="Grigoriev I."/>
            <person name="Cullen D."/>
        </authorList>
    </citation>
    <scope>NUCLEOTIDE SEQUENCE [LARGE SCALE GENOMIC DNA]</scope>
    <source>
        <strain evidence="2 3">MAD-698-R-SB12</strain>
    </source>
</reference>
<protein>
    <submittedName>
        <fullName evidence="2">Uncharacterized protein</fullName>
    </submittedName>
</protein>
<proteinExistence type="predicted"/>
<dbReference type="GeneID" id="36326584"/>
<dbReference type="AlphaFoldDB" id="A0A1X6MHV8"/>
<evidence type="ECO:0000313" key="3">
    <source>
        <dbReference type="Proteomes" id="UP000194127"/>
    </source>
</evidence>
<organism evidence="2 3">
    <name type="scientific">Postia placenta MAD-698-R-SB12</name>
    <dbReference type="NCBI Taxonomy" id="670580"/>
    <lineage>
        <taxon>Eukaryota</taxon>
        <taxon>Fungi</taxon>
        <taxon>Dikarya</taxon>
        <taxon>Basidiomycota</taxon>
        <taxon>Agaricomycotina</taxon>
        <taxon>Agaricomycetes</taxon>
        <taxon>Polyporales</taxon>
        <taxon>Adustoporiaceae</taxon>
        <taxon>Rhodonia</taxon>
    </lineage>
</organism>
<keyword evidence="3" id="KW-1185">Reference proteome</keyword>
<sequence>MQTTIPTTLELYMTHLAPQTPPATDGDGTKNRPRRHVPCRLRRMLGKMPLHATDSDNEHRNLPPRLRRMANGPKQSIPPKLVASKAKSKRSAARAKGPRAQAETQPTRRSARLLEKANATNTT</sequence>
<dbReference type="Proteomes" id="UP000194127">
    <property type="component" value="Unassembled WGS sequence"/>
</dbReference>